<organism evidence="3 4">
    <name type="scientific">Stichopus japonicus</name>
    <name type="common">Sea cucumber</name>
    <dbReference type="NCBI Taxonomy" id="307972"/>
    <lineage>
        <taxon>Eukaryota</taxon>
        <taxon>Metazoa</taxon>
        <taxon>Echinodermata</taxon>
        <taxon>Eleutherozoa</taxon>
        <taxon>Echinozoa</taxon>
        <taxon>Holothuroidea</taxon>
        <taxon>Aspidochirotacea</taxon>
        <taxon>Aspidochirotida</taxon>
        <taxon>Stichopodidae</taxon>
        <taxon>Apostichopus</taxon>
    </lineage>
</organism>
<dbReference type="SUPFAM" id="SSF57845">
    <property type="entry name" value="B-box zinc-binding domain"/>
    <property type="match status" value="1"/>
</dbReference>
<dbReference type="OrthoDB" id="1870062at2759"/>
<dbReference type="PROSITE" id="PS50119">
    <property type="entry name" value="ZF_BBOX"/>
    <property type="match status" value="1"/>
</dbReference>
<proteinExistence type="predicted"/>
<keyword evidence="1" id="KW-0863">Zinc-finger</keyword>
<evidence type="ECO:0000313" key="3">
    <source>
        <dbReference type="EMBL" id="PIK59975.1"/>
    </source>
</evidence>
<dbReference type="Proteomes" id="UP000230750">
    <property type="component" value="Unassembled WGS sequence"/>
</dbReference>
<dbReference type="EMBL" id="MRZV01000069">
    <property type="protein sequence ID" value="PIK59975.1"/>
    <property type="molecule type" value="Genomic_DNA"/>
</dbReference>
<keyword evidence="1" id="KW-0479">Metal-binding</keyword>
<evidence type="ECO:0000256" key="1">
    <source>
        <dbReference type="PROSITE-ProRule" id="PRU00024"/>
    </source>
</evidence>
<dbReference type="InterPro" id="IPR000315">
    <property type="entry name" value="Znf_B-box"/>
</dbReference>
<protein>
    <submittedName>
        <fullName evidence="3">Putative E3 ubiquitin-protein ligase TRIM56-like</fullName>
    </submittedName>
</protein>
<evidence type="ECO:0000259" key="2">
    <source>
        <dbReference type="PROSITE" id="PS50119"/>
    </source>
</evidence>
<dbReference type="InterPro" id="IPR047153">
    <property type="entry name" value="TRIM45/56/19-like"/>
</dbReference>
<gene>
    <name evidence="3" type="ORF">BSL78_03130</name>
</gene>
<dbReference type="Gene3D" id="3.30.160.60">
    <property type="entry name" value="Classic Zinc Finger"/>
    <property type="match status" value="1"/>
</dbReference>
<keyword evidence="4" id="KW-1185">Reference proteome</keyword>
<name>A0A2G8LIB6_STIJA</name>
<dbReference type="AlphaFoldDB" id="A0A2G8LIB6"/>
<dbReference type="GO" id="GO:0008270">
    <property type="term" value="F:zinc ion binding"/>
    <property type="evidence" value="ECO:0007669"/>
    <property type="project" value="UniProtKB-KW"/>
</dbReference>
<accession>A0A2G8LIB6</accession>
<keyword evidence="1" id="KW-0862">Zinc</keyword>
<dbReference type="STRING" id="307972.A0A2G8LIB6"/>
<dbReference type="SMART" id="SM00336">
    <property type="entry name" value="BBOX"/>
    <property type="match status" value="1"/>
</dbReference>
<evidence type="ECO:0000313" key="4">
    <source>
        <dbReference type="Proteomes" id="UP000230750"/>
    </source>
</evidence>
<dbReference type="Pfam" id="PF00643">
    <property type="entry name" value="zf-B_box"/>
    <property type="match status" value="1"/>
</dbReference>
<reference evidence="3 4" key="1">
    <citation type="journal article" date="2017" name="PLoS Biol.">
        <title>The sea cucumber genome provides insights into morphological evolution and visceral regeneration.</title>
        <authorList>
            <person name="Zhang X."/>
            <person name="Sun L."/>
            <person name="Yuan J."/>
            <person name="Sun Y."/>
            <person name="Gao Y."/>
            <person name="Zhang L."/>
            <person name="Li S."/>
            <person name="Dai H."/>
            <person name="Hamel J.F."/>
            <person name="Liu C."/>
            <person name="Yu Y."/>
            <person name="Liu S."/>
            <person name="Lin W."/>
            <person name="Guo K."/>
            <person name="Jin S."/>
            <person name="Xu P."/>
            <person name="Storey K.B."/>
            <person name="Huan P."/>
            <person name="Zhang T."/>
            <person name="Zhou Y."/>
            <person name="Zhang J."/>
            <person name="Lin C."/>
            <person name="Li X."/>
            <person name="Xing L."/>
            <person name="Huo D."/>
            <person name="Sun M."/>
            <person name="Wang L."/>
            <person name="Mercier A."/>
            <person name="Li F."/>
            <person name="Yang H."/>
            <person name="Xiang J."/>
        </authorList>
    </citation>
    <scope>NUCLEOTIDE SEQUENCE [LARGE SCALE GENOMIC DNA]</scope>
    <source>
        <strain evidence="3">Shaxun</strain>
        <tissue evidence="3">Muscle</tissue>
    </source>
</reference>
<sequence length="205" mass="23729">MIPDCRDHNVIPIDKFSDEKYLKGILAFEVPRCSEHQQEKIRFYCTTCSKLVCRDCAIVGHRGHECLEPKERLNITKQNLERAIQSSGKAVISVQRMRTHVNSATTSIEKQIANSEQKVDQQYDQGIERLKTDRNKLKEELEKIKTKQCTPLKRIKDKATNWTEAMENAQVVAKKIMTAGNQWDILGWRMILQTPLKSSVMMRLL</sequence>
<dbReference type="PANTHER" id="PTHR25462">
    <property type="entry name" value="BONUS, ISOFORM C-RELATED"/>
    <property type="match status" value="1"/>
</dbReference>
<dbReference type="PANTHER" id="PTHR25462:SF296">
    <property type="entry name" value="MEIOTIC P26, ISOFORM F"/>
    <property type="match status" value="1"/>
</dbReference>
<feature type="domain" description="B box-type" evidence="2">
    <location>
        <begin position="28"/>
        <end position="69"/>
    </location>
</feature>
<comment type="caution">
    <text evidence="3">The sequence shown here is derived from an EMBL/GenBank/DDBJ whole genome shotgun (WGS) entry which is preliminary data.</text>
</comment>